<sequence>MPQMSPILWVNLYFMFLLSLILILVTQYFFSLNFKSGLEAESYLGNEKVWKW</sequence>
<evidence type="ECO:0000256" key="2">
    <source>
        <dbReference type="ARBA" id="ARBA00008892"/>
    </source>
</evidence>
<dbReference type="RefSeq" id="YP_009343022.1">
    <property type="nucleotide sequence ID" value="NC_033506.1"/>
</dbReference>
<keyword evidence="4 12" id="KW-0813">Transport</keyword>
<feature type="transmembrane region" description="Helical" evidence="13">
    <location>
        <begin position="12"/>
        <end position="30"/>
    </location>
</feature>
<evidence type="ECO:0000256" key="4">
    <source>
        <dbReference type="ARBA" id="ARBA00022448"/>
    </source>
</evidence>
<name>A0A1L6V0B6_9EUCA</name>
<dbReference type="GO" id="GO:0015986">
    <property type="term" value="P:proton motive force-driven ATP synthesis"/>
    <property type="evidence" value="ECO:0007669"/>
    <property type="project" value="InterPro"/>
</dbReference>
<evidence type="ECO:0000256" key="9">
    <source>
        <dbReference type="ARBA" id="ARBA00023065"/>
    </source>
</evidence>
<proteinExistence type="inferred from homology"/>
<comment type="subcellular location">
    <subcellularLocation>
        <location evidence="1 12">Mitochondrion membrane</location>
        <topology evidence="1 12">Single-pass membrane protein</topology>
    </subcellularLocation>
</comment>
<dbReference type="GeneID" id="30899203"/>
<gene>
    <name evidence="14" type="primary">atp8</name>
</gene>
<dbReference type="GO" id="GO:0045259">
    <property type="term" value="C:proton-transporting ATP synthase complex"/>
    <property type="evidence" value="ECO:0007669"/>
    <property type="project" value="UniProtKB-KW"/>
</dbReference>
<accession>A0A1L6V0B6</accession>
<keyword evidence="5 12" id="KW-0138">CF(0)</keyword>
<evidence type="ECO:0000256" key="11">
    <source>
        <dbReference type="ARBA" id="ARBA00023136"/>
    </source>
</evidence>
<evidence type="ECO:0000313" key="14">
    <source>
        <dbReference type="EMBL" id="APS87236.1"/>
    </source>
</evidence>
<comment type="subunit">
    <text evidence="3">F-type ATPases have 2 components, CF(1) - the catalytic core - and CF(0) - the membrane proton channel.</text>
</comment>
<evidence type="ECO:0000256" key="8">
    <source>
        <dbReference type="ARBA" id="ARBA00022989"/>
    </source>
</evidence>
<evidence type="ECO:0000256" key="5">
    <source>
        <dbReference type="ARBA" id="ARBA00022547"/>
    </source>
</evidence>
<evidence type="ECO:0000256" key="12">
    <source>
        <dbReference type="RuleBase" id="RU003661"/>
    </source>
</evidence>
<dbReference type="EMBL" id="KX268736">
    <property type="protein sequence ID" value="APS87236.1"/>
    <property type="molecule type" value="Genomic_DNA"/>
</dbReference>
<evidence type="ECO:0000256" key="3">
    <source>
        <dbReference type="ARBA" id="ARBA00011291"/>
    </source>
</evidence>
<dbReference type="CTD" id="4509"/>
<dbReference type="InterPro" id="IPR001421">
    <property type="entry name" value="ATP8_metazoa"/>
</dbReference>
<reference evidence="14" key="1">
    <citation type="submission" date="2016-05" db="EMBL/GenBank/DDBJ databases">
        <authorList>
            <person name="Lavstsen T."/>
            <person name="Jespersen J.S."/>
        </authorList>
    </citation>
    <scope>NUCLEOTIDE SEQUENCE</scope>
    <source>
        <strain evidence="14">Cjap</strain>
    </source>
</reference>
<evidence type="ECO:0000256" key="1">
    <source>
        <dbReference type="ARBA" id="ARBA00004304"/>
    </source>
</evidence>
<keyword evidence="11 13" id="KW-0472">Membrane</keyword>
<keyword evidence="10 12" id="KW-0496">Mitochondrion</keyword>
<protein>
    <recommendedName>
        <fullName evidence="12">ATP synthase complex subunit 8</fullName>
    </recommendedName>
</protein>
<keyword evidence="7 12" id="KW-0375">Hydrogen ion transport</keyword>
<keyword evidence="6 12" id="KW-0812">Transmembrane</keyword>
<evidence type="ECO:0000256" key="10">
    <source>
        <dbReference type="ARBA" id="ARBA00023128"/>
    </source>
</evidence>
<dbReference type="AlphaFoldDB" id="A0A1L6V0B6"/>
<dbReference type="GO" id="GO:0031966">
    <property type="term" value="C:mitochondrial membrane"/>
    <property type="evidence" value="ECO:0007669"/>
    <property type="project" value="UniProtKB-SubCell"/>
</dbReference>
<evidence type="ECO:0000256" key="13">
    <source>
        <dbReference type="SAM" id="Phobius"/>
    </source>
</evidence>
<evidence type="ECO:0000256" key="7">
    <source>
        <dbReference type="ARBA" id="ARBA00022781"/>
    </source>
</evidence>
<keyword evidence="9 12" id="KW-0406">Ion transport</keyword>
<comment type="similarity">
    <text evidence="2 12">Belongs to the ATPase protein 8 family.</text>
</comment>
<evidence type="ECO:0000256" key="6">
    <source>
        <dbReference type="ARBA" id="ARBA00022692"/>
    </source>
</evidence>
<dbReference type="GO" id="GO:0015078">
    <property type="term" value="F:proton transmembrane transporter activity"/>
    <property type="evidence" value="ECO:0007669"/>
    <property type="project" value="InterPro"/>
</dbReference>
<dbReference type="Pfam" id="PF00895">
    <property type="entry name" value="ATP-synt_8"/>
    <property type="match status" value="1"/>
</dbReference>
<organism evidence="14">
    <name type="scientific">Cambaroides japonicus</name>
    <dbReference type="NCBI Taxonomy" id="119070"/>
    <lineage>
        <taxon>Eukaryota</taxon>
        <taxon>Metazoa</taxon>
        <taxon>Ecdysozoa</taxon>
        <taxon>Arthropoda</taxon>
        <taxon>Crustacea</taxon>
        <taxon>Multicrustacea</taxon>
        <taxon>Malacostraca</taxon>
        <taxon>Eumalacostraca</taxon>
        <taxon>Eucarida</taxon>
        <taxon>Decapoda</taxon>
        <taxon>Pleocyemata</taxon>
        <taxon>Astacidea</taxon>
        <taxon>Astacoidea</taxon>
        <taxon>Cambaridae</taxon>
        <taxon>Cambaroides</taxon>
    </lineage>
</organism>
<keyword evidence="8 13" id="KW-1133">Transmembrane helix</keyword>
<geneLocation type="mitochondrion" evidence="14"/>